<dbReference type="EMBL" id="NFHM01000031">
    <property type="protein sequence ID" value="OUN40509.1"/>
    <property type="molecule type" value="Genomic_DNA"/>
</dbReference>
<feature type="domain" description="Flavodoxin-like" evidence="1">
    <location>
        <begin position="40"/>
        <end position="180"/>
    </location>
</feature>
<evidence type="ECO:0000259" key="1">
    <source>
        <dbReference type="Pfam" id="PF12682"/>
    </source>
</evidence>
<proteinExistence type="predicted"/>
<dbReference type="AlphaFoldDB" id="A0A1Y3U247"/>
<dbReference type="InterPro" id="IPR008254">
    <property type="entry name" value="Flavodoxin/NO_synth"/>
</dbReference>
<gene>
    <name evidence="2" type="ORF">B5G26_14145</name>
</gene>
<dbReference type="InterPro" id="IPR029039">
    <property type="entry name" value="Flavoprotein-like_sf"/>
</dbReference>
<sequence>MGRYNKNKEKEGTRLGKKLIAFYSRADENYVSGMLRNLTVGNTEVAAGILQELTDADLFKIEQMQPYAKGYNQCIAQAQEDQKRDARPELKAYPESIDAYDTIYLGFPNYWSTMPMAVFTFLEHFDFNGKTIKPFCTHEGSGMGRSEKDIKRLCTNAKVEKGLAIYGSSVSRSRKDFEKWI</sequence>
<dbReference type="GO" id="GO:0016651">
    <property type="term" value="F:oxidoreductase activity, acting on NAD(P)H"/>
    <property type="evidence" value="ECO:0007669"/>
    <property type="project" value="UniProtKB-ARBA"/>
</dbReference>
<dbReference type="Pfam" id="PF12682">
    <property type="entry name" value="Flavodoxin_4"/>
    <property type="match status" value="1"/>
</dbReference>
<evidence type="ECO:0000313" key="3">
    <source>
        <dbReference type="Proteomes" id="UP000195455"/>
    </source>
</evidence>
<comment type="caution">
    <text evidence="2">The sequence shown here is derived from an EMBL/GenBank/DDBJ whole genome shotgun (WGS) entry which is preliminary data.</text>
</comment>
<dbReference type="Proteomes" id="UP000195455">
    <property type="component" value="Unassembled WGS sequence"/>
</dbReference>
<dbReference type="RefSeq" id="WP_087990120.1">
    <property type="nucleotide sequence ID" value="NZ_NFHM01000031.1"/>
</dbReference>
<reference evidence="3" key="1">
    <citation type="submission" date="2017-04" db="EMBL/GenBank/DDBJ databases">
        <title>Function of individual gut microbiota members based on whole genome sequencing of pure cultures obtained from chicken caecum.</title>
        <authorList>
            <person name="Medvecky M."/>
            <person name="Cejkova D."/>
            <person name="Polansky O."/>
            <person name="Karasova D."/>
            <person name="Kubasova T."/>
            <person name="Cizek A."/>
            <person name="Rychlik I."/>
        </authorList>
    </citation>
    <scope>NUCLEOTIDE SEQUENCE [LARGE SCALE GENOMIC DNA]</scope>
    <source>
        <strain evidence="3">An75</strain>
    </source>
</reference>
<organism evidence="2 3">
    <name type="scientific">Anaerotignum lactatifermentans</name>
    <dbReference type="NCBI Taxonomy" id="160404"/>
    <lineage>
        <taxon>Bacteria</taxon>
        <taxon>Bacillati</taxon>
        <taxon>Bacillota</taxon>
        <taxon>Clostridia</taxon>
        <taxon>Lachnospirales</taxon>
        <taxon>Anaerotignaceae</taxon>
        <taxon>Anaerotignum</taxon>
    </lineage>
</organism>
<dbReference type="Gene3D" id="3.40.50.360">
    <property type="match status" value="1"/>
</dbReference>
<dbReference type="GO" id="GO:0010181">
    <property type="term" value="F:FMN binding"/>
    <property type="evidence" value="ECO:0007669"/>
    <property type="project" value="InterPro"/>
</dbReference>
<evidence type="ECO:0000313" key="2">
    <source>
        <dbReference type="EMBL" id="OUN40509.1"/>
    </source>
</evidence>
<dbReference type="SUPFAM" id="SSF52218">
    <property type="entry name" value="Flavoproteins"/>
    <property type="match status" value="1"/>
</dbReference>
<protein>
    <submittedName>
        <fullName evidence="2">Flavodoxin</fullName>
    </submittedName>
</protein>
<accession>A0A1Y3U247</accession>
<dbReference type="PANTHER" id="PTHR39201:SF1">
    <property type="entry name" value="FLAVODOXIN-LIKE DOMAIN-CONTAINING PROTEIN"/>
    <property type="match status" value="1"/>
</dbReference>
<name>A0A1Y3U247_9FIRM</name>
<dbReference type="PANTHER" id="PTHR39201">
    <property type="entry name" value="EXPORTED PROTEIN-RELATED"/>
    <property type="match status" value="1"/>
</dbReference>